<comment type="caution">
    <text evidence="1">The sequence shown here is derived from an EMBL/GenBank/DDBJ whole genome shotgun (WGS) entry which is preliminary data.</text>
</comment>
<dbReference type="EMBL" id="QGKX02000088">
    <property type="protein sequence ID" value="KAF3589393.1"/>
    <property type="molecule type" value="Genomic_DNA"/>
</dbReference>
<dbReference type="Proteomes" id="UP000712600">
    <property type="component" value="Unassembled WGS sequence"/>
</dbReference>
<name>A0A8S9S9D7_BRACR</name>
<gene>
    <name evidence="1" type="ORF">F2Q69_00030300</name>
</gene>
<sequence length="121" mass="14844">MKKVSRQEYLKKREHKKLEELRDEIEDEQYLFSGENLTETELREFRYKKELYDLAKKRTEDEDDVEEYRIPDAYDDQEGGVDQEKRFAVAVQRYKDLDSREKMDPFAEWEDHQIGLCLRTR</sequence>
<organism evidence="1 2">
    <name type="scientific">Brassica cretica</name>
    <name type="common">Mustard</name>
    <dbReference type="NCBI Taxonomy" id="69181"/>
    <lineage>
        <taxon>Eukaryota</taxon>
        <taxon>Viridiplantae</taxon>
        <taxon>Streptophyta</taxon>
        <taxon>Embryophyta</taxon>
        <taxon>Tracheophyta</taxon>
        <taxon>Spermatophyta</taxon>
        <taxon>Magnoliopsida</taxon>
        <taxon>eudicotyledons</taxon>
        <taxon>Gunneridae</taxon>
        <taxon>Pentapetalae</taxon>
        <taxon>rosids</taxon>
        <taxon>malvids</taxon>
        <taxon>Brassicales</taxon>
        <taxon>Brassicaceae</taxon>
        <taxon>Brassiceae</taxon>
        <taxon>Brassica</taxon>
    </lineage>
</organism>
<accession>A0A8S9S9D7</accession>
<protein>
    <submittedName>
        <fullName evidence="1">Uncharacterized protein</fullName>
    </submittedName>
</protein>
<reference evidence="1" key="1">
    <citation type="submission" date="2019-12" db="EMBL/GenBank/DDBJ databases">
        <title>Genome sequencing and annotation of Brassica cretica.</title>
        <authorList>
            <person name="Studholme D.J."/>
            <person name="Sarris P."/>
        </authorList>
    </citation>
    <scope>NUCLEOTIDE SEQUENCE</scope>
    <source>
        <strain evidence="1">PFS-109/04</strain>
        <tissue evidence="1">Leaf</tissue>
    </source>
</reference>
<evidence type="ECO:0000313" key="2">
    <source>
        <dbReference type="Proteomes" id="UP000712600"/>
    </source>
</evidence>
<evidence type="ECO:0000313" key="1">
    <source>
        <dbReference type="EMBL" id="KAF3589393.1"/>
    </source>
</evidence>
<proteinExistence type="predicted"/>
<dbReference type="AlphaFoldDB" id="A0A8S9S9D7"/>